<protein>
    <submittedName>
        <fullName evidence="5">TRAP-type C4-dicarboxylate transport system substrate-binding protein</fullName>
    </submittedName>
</protein>
<keyword evidence="3" id="KW-0574">Periplasm</keyword>
<dbReference type="GO" id="GO:0055085">
    <property type="term" value="P:transmembrane transport"/>
    <property type="evidence" value="ECO:0007669"/>
    <property type="project" value="InterPro"/>
</dbReference>
<dbReference type="GO" id="GO:0042597">
    <property type="term" value="C:periplasmic space"/>
    <property type="evidence" value="ECO:0007669"/>
    <property type="project" value="UniProtKB-SubCell"/>
</dbReference>
<evidence type="ECO:0000313" key="6">
    <source>
        <dbReference type="Proteomes" id="UP000244069"/>
    </source>
</evidence>
<proteinExistence type="predicted"/>
<accession>A0A2T6A931</accession>
<feature type="chain" id="PRO_5015706843" evidence="4">
    <location>
        <begin position="23"/>
        <end position="334"/>
    </location>
</feature>
<evidence type="ECO:0000256" key="1">
    <source>
        <dbReference type="ARBA" id="ARBA00004418"/>
    </source>
</evidence>
<keyword evidence="2 4" id="KW-0732">Signal</keyword>
<comment type="subcellular location">
    <subcellularLocation>
        <location evidence="1">Periplasm</location>
    </subcellularLocation>
</comment>
<dbReference type="Gene3D" id="3.40.190.170">
    <property type="entry name" value="Bacterial extracellular solute-binding protein, family 7"/>
    <property type="match status" value="1"/>
</dbReference>
<dbReference type="OrthoDB" id="7822595at2"/>
<reference evidence="5 6" key="1">
    <citation type="submission" date="2018-04" db="EMBL/GenBank/DDBJ databases">
        <title>Genomic Encyclopedia of Archaeal and Bacterial Type Strains, Phase II (KMG-II): from individual species to whole genera.</title>
        <authorList>
            <person name="Goeker M."/>
        </authorList>
    </citation>
    <scope>NUCLEOTIDE SEQUENCE [LARGE SCALE GENOMIC DNA]</scope>
    <source>
        <strain evidence="5 6">DSM 29329</strain>
    </source>
</reference>
<dbReference type="InterPro" id="IPR018389">
    <property type="entry name" value="DctP_fam"/>
</dbReference>
<sequence length="334" mass="35282">MKNMIAAVTAASALTLSPVAQATTLTFAHGFNENHFWYTQIIGPMMDCIGTRTDKAITFDHFPGGTIVGHSDALDALNNGLTAITPVAIGYHTTEMPLNGIPMLPGLGTSSVQMTGAYRNVLDQQGAMLAEFTDHDVHPLVISMFSVYQLLLVGDPITSMEDLSGRVIRSAGGALTLTIDALDAAAAEIPITDLYVAMQNGTVDGALSGLSAVKPFALQEQVRSVSTNGAFGSFGTVLTMDLGTYETLSEDNRAAVDSCASEIEAAAAVYLDKENEELKSEFAALGITLFEFPNEMLSAIQARTGSVIEAYVSRLDGRGKPGSETLRAYEAALN</sequence>
<dbReference type="RefSeq" id="WP_107978561.1">
    <property type="nucleotide sequence ID" value="NZ_BMEZ01000034.1"/>
</dbReference>
<dbReference type="AlphaFoldDB" id="A0A2T6A931"/>
<feature type="signal peptide" evidence="4">
    <location>
        <begin position="1"/>
        <end position="22"/>
    </location>
</feature>
<dbReference type="NCBIfam" id="NF037995">
    <property type="entry name" value="TRAP_S1"/>
    <property type="match status" value="1"/>
</dbReference>
<comment type="caution">
    <text evidence="5">The sequence shown here is derived from an EMBL/GenBank/DDBJ whole genome shotgun (WGS) entry which is preliminary data.</text>
</comment>
<organism evidence="5 6">
    <name type="scientific">Allosediminivita pacifica</name>
    <dbReference type="NCBI Taxonomy" id="1267769"/>
    <lineage>
        <taxon>Bacteria</taxon>
        <taxon>Pseudomonadati</taxon>
        <taxon>Pseudomonadota</taxon>
        <taxon>Alphaproteobacteria</taxon>
        <taxon>Rhodobacterales</taxon>
        <taxon>Paracoccaceae</taxon>
        <taxon>Allosediminivita</taxon>
    </lineage>
</organism>
<evidence type="ECO:0000313" key="5">
    <source>
        <dbReference type="EMBL" id="PTX40289.1"/>
    </source>
</evidence>
<keyword evidence="6" id="KW-1185">Reference proteome</keyword>
<name>A0A2T6A931_9RHOB</name>
<evidence type="ECO:0000256" key="4">
    <source>
        <dbReference type="SAM" id="SignalP"/>
    </source>
</evidence>
<evidence type="ECO:0000256" key="2">
    <source>
        <dbReference type="ARBA" id="ARBA00022729"/>
    </source>
</evidence>
<dbReference type="PANTHER" id="PTHR33376:SF15">
    <property type="entry name" value="BLL6794 PROTEIN"/>
    <property type="match status" value="1"/>
</dbReference>
<dbReference type="Proteomes" id="UP000244069">
    <property type="component" value="Unassembled WGS sequence"/>
</dbReference>
<dbReference type="InterPro" id="IPR038404">
    <property type="entry name" value="TRAP_DctP_sf"/>
</dbReference>
<evidence type="ECO:0000256" key="3">
    <source>
        <dbReference type="ARBA" id="ARBA00022764"/>
    </source>
</evidence>
<dbReference type="PANTHER" id="PTHR33376">
    <property type="match status" value="1"/>
</dbReference>
<dbReference type="EMBL" id="QBKN01000035">
    <property type="protein sequence ID" value="PTX40289.1"/>
    <property type="molecule type" value="Genomic_DNA"/>
</dbReference>
<dbReference type="CDD" id="cd13601">
    <property type="entry name" value="PBP2_TRAP_DctP1_3_4_like"/>
    <property type="match status" value="1"/>
</dbReference>
<dbReference type="Pfam" id="PF03480">
    <property type="entry name" value="DctP"/>
    <property type="match status" value="1"/>
</dbReference>
<gene>
    <name evidence="5" type="ORF">C8N44_1359</name>
</gene>